<dbReference type="RefSeq" id="WP_015030283.1">
    <property type="nucleotide sequence ID" value="NC_018748.1"/>
</dbReference>
<evidence type="ECO:0000256" key="1">
    <source>
        <dbReference type="SAM" id="Phobius"/>
    </source>
</evidence>
<evidence type="ECO:0000313" key="3">
    <source>
        <dbReference type="Proteomes" id="UP000002875"/>
    </source>
</evidence>
<evidence type="ECO:0008006" key="4">
    <source>
        <dbReference type="Google" id="ProtNLM"/>
    </source>
</evidence>
<protein>
    <recommendedName>
        <fullName evidence="4">FUSC family protein</fullName>
    </recommendedName>
</protein>
<reference evidence="2 3" key="1">
    <citation type="submission" date="2011-07" db="EMBL/GenBank/DDBJ databases">
        <title>The complete genome of chromosome of Emticicia oligotrophica DSM 17448.</title>
        <authorList>
            <consortium name="US DOE Joint Genome Institute (JGI-PGF)"/>
            <person name="Lucas S."/>
            <person name="Han J."/>
            <person name="Lapidus A."/>
            <person name="Bruce D."/>
            <person name="Goodwin L."/>
            <person name="Pitluck S."/>
            <person name="Peters L."/>
            <person name="Kyrpides N."/>
            <person name="Mavromatis K."/>
            <person name="Ivanova N."/>
            <person name="Ovchinnikova G."/>
            <person name="Teshima H."/>
            <person name="Detter J.C."/>
            <person name="Tapia R."/>
            <person name="Han C."/>
            <person name="Land M."/>
            <person name="Hauser L."/>
            <person name="Markowitz V."/>
            <person name="Cheng J.-F."/>
            <person name="Hugenholtz P."/>
            <person name="Woyke T."/>
            <person name="Wu D."/>
            <person name="Tindall B."/>
            <person name="Pomrenke H."/>
            <person name="Brambilla E."/>
            <person name="Klenk H.-P."/>
            <person name="Eisen J.A."/>
        </authorList>
    </citation>
    <scope>NUCLEOTIDE SEQUENCE [LARGE SCALE GENOMIC DNA]</scope>
    <source>
        <strain evidence="2 3">DSM 17448</strain>
    </source>
</reference>
<dbReference type="Proteomes" id="UP000002875">
    <property type="component" value="Chromosome"/>
</dbReference>
<keyword evidence="3" id="KW-1185">Reference proteome</keyword>
<evidence type="ECO:0000313" key="2">
    <source>
        <dbReference type="EMBL" id="AFK04594.1"/>
    </source>
</evidence>
<name>A0ABN4AQB4_EMTOG</name>
<organism evidence="2 3">
    <name type="scientific">Emticicia oligotrophica (strain DSM 17448 / CIP 109782 / MTCC 6937 / GPTSA100-15)</name>
    <dbReference type="NCBI Taxonomy" id="929562"/>
    <lineage>
        <taxon>Bacteria</taxon>
        <taxon>Pseudomonadati</taxon>
        <taxon>Bacteroidota</taxon>
        <taxon>Cytophagia</taxon>
        <taxon>Cytophagales</taxon>
        <taxon>Leadbetterellaceae</taxon>
        <taxon>Emticicia</taxon>
    </lineage>
</organism>
<sequence length="81" mass="9243">MAKKLITEFTDQELVDELKKRKRERIVFAVLMGILIGCAVWSATNKGGFWTFAILALVLFMGKKNSGRVEEVVNELNNRKQ</sequence>
<feature type="transmembrane region" description="Helical" evidence="1">
    <location>
        <begin position="26"/>
        <end position="43"/>
    </location>
</feature>
<proteinExistence type="predicted"/>
<dbReference type="EMBL" id="CP002961">
    <property type="protein sequence ID" value="AFK04594.1"/>
    <property type="molecule type" value="Genomic_DNA"/>
</dbReference>
<accession>A0ABN4AQB4</accession>
<keyword evidence="1" id="KW-0472">Membrane</keyword>
<feature type="transmembrane region" description="Helical" evidence="1">
    <location>
        <begin position="49"/>
        <end position="66"/>
    </location>
</feature>
<gene>
    <name evidence="2" type="ordered locus">Emtol_3466</name>
</gene>
<keyword evidence="1" id="KW-0812">Transmembrane</keyword>
<keyword evidence="1" id="KW-1133">Transmembrane helix</keyword>